<sequence>MPNLEQVIKDKIYINEKGLKALTKEFPALLFLQEDFAYGNKELYLEFLHEDFHSLDTSQIENKFDFVDNVEETFELLNDEISVFVKEYCDNTEYSELSIVGMSLVKVLENPIKAKKKLLVAFCEHTIEKALDFTFETEHLVVEESQNTLIKYGLQEIETKVSWKHFSFQGAANAISRHILIRLSGDDEYEYLKKNTRSDFLRLGNAIVTFSYIDNKPSLVGLTESFVEKYLA</sequence>
<dbReference type="Proteomes" id="UP000029921">
    <property type="component" value="Unassembled WGS sequence"/>
</dbReference>
<comment type="caution">
    <text evidence="1">The sequence shown here is derived from an EMBL/GenBank/DDBJ whole genome shotgun (WGS) entry which is preliminary data.</text>
</comment>
<reference evidence="1 2" key="1">
    <citation type="journal article" date="2014" name="Genome Announc.">
        <title>Draft genome sequences of eight enterohepatic helicobacter species isolated from both laboratory and wild rodents.</title>
        <authorList>
            <person name="Sheh A."/>
            <person name="Shen Z."/>
            <person name="Fox J.G."/>
        </authorList>
    </citation>
    <scope>NUCLEOTIDE SEQUENCE [LARGE SCALE GENOMIC DNA]</scope>
    <source>
        <strain evidence="1 2">MIT 96-1001</strain>
    </source>
</reference>
<proteinExistence type="predicted"/>
<evidence type="ECO:0000313" key="1">
    <source>
        <dbReference type="EMBL" id="TLD93401.1"/>
    </source>
</evidence>
<dbReference type="EMBL" id="JRPE02000002">
    <property type="protein sequence ID" value="TLD93401.1"/>
    <property type="molecule type" value="Genomic_DNA"/>
</dbReference>
<dbReference type="RefSeq" id="WP_034587302.1">
    <property type="nucleotide sequence ID" value="NZ_JRPE02000002.1"/>
</dbReference>
<protein>
    <submittedName>
        <fullName evidence="1">Uncharacterized protein</fullName>
    </submittedName>
</protein>
<evidence type="ECO:0000313" key="2">
    <source>
        <dbReference type="Proteomes" id="UP000029921"/>
    </source>
</evidence>
<name>A0A4U8T1W3_9HELI</name>
<organism evidence="1 2">
    <name type="scientific">Helicobacter magdeburgensis</name>
    <dbReference type="NCBI Taxonomy" id="471858"/>
    <lineage>
        <taxon>Bacteria</taxon>
        <taxon>Pseudomonadati</taxon>
        <taxon>Campylobacterota</taxon>
        <taxon>Epsilonproteobacteria</taxon>
        <taxon>Campylobacterales</taxon>
        <taxon>Helicobacteraceae</taxon>
        <taxon>Helicobacter</taxon>
    </lineage>
</organism>
<keyword evidence="2" id="KW-1185">Reference proteome</keyword>
<accession>A0A4U8T1W3</accession>
<dbReference type="AlphaFoldDB" id="A0A4U8T1W3"/>
<gene>
    <name evidence="1" type="ORF">LS74_001325</name>
</gene>